<reference evidence="3 4" key="1">
    <citation type="submission" date="2014-03" db="EMBL/GenBank/DDBJ databases">
        <title>Genomics of Bifidobacteria.</title>
        <authorList>
            <person name="Ventura M."/>
            <person name="Milani C."/>
            <person name="Lugli G.A."/>
        </authorList>
    </citation>
    <scope>NUCLEOTIDE SEQUENCE [LARGE SCALE GENOMIC DNA]</scope>
    <source>
        <strain evidence="3 4">DSM 23968</strain>
    </source>
</reference>
<evidence type="ECO:0000256" key="1">
    <source>
        <dbReference type="SAM" id="MobiDB-lite"/>
    </source>
</evidence>
<dbReference type="EMBL" id="JGZP01000011">
    <property type="protein sequence ID" value="KFI97850.1"/>
    <property type="molecule type" value="Genomic_DNA"/>
</dbReference>
<keyword evidence="2" id="KW-1133">Transmembrane helix</keyword>
<evidence type="ECO:0000313" key="3">
    <source>
        <dbReference type="EMBL" id="KFI97850.1"/>
    </source>
</evidence>
<keyword evidence="2" id="KW-0472">Membrane</keyword>
<dbReference type="RefSeq" id="WP_034527659.1">
    <property type="nucleotide sequence ID" value="NZ_JGZP01000011.1"/>
</dbReference>
<feature type="region of interest" description="Disordered" evidence="1">
    <location>
        <begin position="58"/>
        <end position="77"/>
    </location>
</feature>
<dbReference type="Proteomes" id="UP000029004">
    <property type="component" value="Unassembled WGS sequence"/>
</dbReference>
<keyword evidence="2" id="KW-0812">Transmembrane</keyword>
<protein>
    <submittedName>
        <fullName evidence="3">Uncharacterized protein</fullName>
    </submittedName>
</protein>
<accession>A0A087DQQ0</accession>
<organism evidence="3 4">
    <name type="scientific">Bifidobacterium stellenboschense</name>
    <dbReference type="NCBI Taxonomy" id="762211"/>
    <lineage>
        <taxon>Bacteria</taxon>
        <taxon>Bacillati</taxon>
        <taxon>Actinomycetota</taxon>
        <taxon>Actinomycetes</taxon>
        <taxon>Bifidobacteriales</taxon>
        <taxon>Bifidobacteriaceae</taxon>
        <taxon>Bifidobacterium</taxon>
    </lineage>
</organism>
<dbReference type="STRING" id="762211.BSTEL_0661"/>
<name>A0A087DQQ0_9BIFI</name>
<comment type="caution">
    <text evidence="3">The sequence shown here is derived from an EMBL/GenBank/DDBJ whole genome shotgun (WGS) entry which is preliminary data.</text>
</comment>
<dbReference type="AlphaFoldDB" id="A0A087DQQ0"/>
<gene>
    <name evidence="3" type="ORF">BSTEL_0661</name>
</gene>
<feature type="transmembrane region" description="Helical" evidence="2">
    <location>
        <begin position="20"/>
        <end position="39"/>
    </location>
</feature>
<feature type="compositionally biased region" description="Acidic residues" evidence="1">
    <location>
        <begin position="58"/>
        <end position="68"/>
    </location>
</feature>
<proteinExistence type="predicted"/>
<evidence type="ECO:0000313" key="4">
    <source>
        <dbReference type="Proteomes" id="UP000029004"/>
    </source>
</evidence>
<sequence>MHVFQLLDQLFRWPGWSGVEALATVVATAAGIMTVVLTARGTISFTHVTDDEIDAMFDEDPSGADEPTEPPVGEHDGHGWRVKLAQLLVRLADHIRGGQ</sequence>
<evidence type="ECO:0000256" key="2">
    <source>
        <dbReference type="SAM" id="Phobius"/>
    </source>
</evidence>
<keyword evidence="4" id="KW-1185">Reference proteome</keyword>